<dbReference type="Proteomes" id="UP000499080">
    <property type="component" value="Unassembled WGS sequence"/>
</dbReference>
<evidence type="ECO:0000313" key="2">
    <source>
        <dbReference type="EMBL" id="GBL95853.1"/>
    </source>
</evidence>
<accession>A0A4Y2BV92</accession>
<organism evidence="2 3">
    <name type="scientific">Araneus ventricosus</name>
    <name type="common">Orbweaver spider</name>
    <name type="synonym">Epeira ventricosa</name>
    <dbReference type="NCBI Taxonomy" id="182803"/>
    <lineage>
        <taxon>Eukaryota</taxon>
        <taxon>Metazoa</taxon>
        <taxon>Ecdysozoa</taxon>
        <taxon>Arthropoda</taxon>
        <taxon>Chelicerata</taxon>
        <taxon>Arachnida</taxon>
        <taxon>Araneae</taxon>
        <taxon>Araneomorphae</taxon>
        <taxon>Entelegynae</taxon>
        <taxon>Araneoidea</taxon>
        <taxon>Araneidae</taxon>
        <taxon>Araneus</taxon>
    </lineage>
</organism>
<evidence type="ECO:0000313" key="3">
    <source>
        <dbReference type="Proteomes" id="UP000499080"/>
    </source>
</evidence>
<feature type="compositionally biased region" description="Basic and acidic residues" evidence="1">
    <location>
        <begin position="52"/>
        <end position="75"/>
    </location>
</feature>
<sequence>ILKEIVVKGSLNGQNHYSSVMLTKQNKETHRRVLLLLLVSSFWSVDMCRSLRNESADPDPQRERLDPIRTKRNEIEDSDSMNLWNQNQ</sequence>
<gene>
    <name evidence="2" type="ORF">AVEN_227103-2_1</name>
</gene>
<keyword evidence="3" id="KW-1185">Reference proteome</keyword>
<evidence type="ECO:0000256" key="1">
    <source>
        <dbReference type="SAM" id="MobiDB-lite"/>
    </source>
</evidence>
<feature type="region of interest" description="Disordered" evidence="1">
    <location>
        <begin position="52"/>
        <end position="88"/>
    </location>
</feature>
<feature type="non-terminal residue" evidence="2">
    <location>
        <position position="1"/>
    </location>
</feature>
<comment type="caution">
    <text evidence="2">The sequence shown here is derived from an EMBL/GenBank/DDBJ whole genome shotgun (WGS) entry which is preliminary data.</text>
</comment>
<dbReference type="EMBL" id="BGPR01000115">
    <property type="protein sequence ID" value="GBL95853.1"/>
    <property type="molecule type" value="Genomic_DNA"/>
</dbReference>
<dbReference type="AlphaFoldDB" id="A0A4Y2BV92"/>
<protein>
    <submittedName>
        <fullName evidence="2">Uncharacterized protein</fullName>
    </submittedName>
</protein>
<proteinExistence type="predicted"/>
<name>A0A4Y2BV92_ARAVE</name>
<reference evidence="2 3" key="1">
    <citation type="journal article" date="2019" name="Sci. Rep.">
        <title>Orb-weaving spider Araneus ventricosus genome elucidates the spidroin gene catalogue.</title>
        <authorList>
            <person name="Kono N."/>
            <person name="Nakamura H."/>
            <person name="Ohtoshi R."/>
            <person name="Moran D.A.P."/>
            <person name="Shinohara A."/>
            <person name="Yoshida Y."/>
            <person name="Fujiwara M."/>
            <person name="Mori M."/>
            <person name="Tomita M."/>
            <person name="Arakawa K."/>
        </authorList>
    </citation>
    <scope>NUCLEOTIDE SEQUENCE [LARGE SCALE GENOMIC DNA]</scope>
</reference>